<keyword evidence="7" id="KW-0862">Zinc</keyword>
<sequence length="373" mass="39874">MGPILDLAASQILHPARDSEAEHRSSGSRPERGSGSIKGRRDPPQTALKFISSISISPQLFNSFSDLPVPLGPSSCTHFKMRFSLALAAAGLAQTAFAAPQPSRGFGCGAPEPSEELLQVSQQFAVEEAQALAESYRSGNLTARDVTAQAISVRVYIHVVAASTALSGGYLTDTMINNQFSVLQSAFAPYGISFTLAGTDKTVNANWADDSKGYEMTMKRALRKGTYKDLNLYFLQKMGGNLGYCYFPTTASPGSTAYIRDGCTILYSTTPGGSSTNYNLGHTATHEVGHWFGLYHTFQGGCTGAGDSVSDTPAQASASSGCPVGRDSCPSQAGVDPIHNYMDYSIDSCYEEFTPGQQTRINSFWTSYRQNAS</sequence>
<keyword evidence="9" id="KW-1015">Disulfide bond</keyword>
<reference evidence="12 13" key="1">
    <citation type="journal article" date="2023" name="bioRxiv">
        <title>High-quality genome assemblies of four members of thePodospora anserinaspecies complex.</title>
        <authorList>
            <person name="Ament-Velasquez S.L."/>
            <person name="Vogan A.A."/>
            <person name="Wallerman O."/>
            <person name="Hartmann F."/>
            <person name="Gautier V."/>
            <person name="Silar P."/>
            <person name="Giraud T."/>
            <person name="Johannesson H."/>
        </authorList>
    </citation>
    <scope>NUCLEOTIDE SEQUENCE [LARGE SCALE GENOMIC DNA]</scope>
    <source>
        <strain evidence="12 13">CBS 112042</strain>
    </source>
</reference>
<keyword evidence="8" id="KW-0482">Metalloprotease</keyword>
<dbReference type="Gene3D" id="3.40.390.10">
    <property type="entry name" value="Collagenase (Catalytic Domain)"/>
    <property type="match status" value="1"/>
</dbReference>
<dbReference type="EMBL" id="JAFFGZ010000004">
    <property type="protein sequence ID" value="KAK4646773.1"/>
    <property type="molecule type" value="Genomic_DNA"/>
</dbReference>
<keyword evidence="5" id="KW-0732">Signal</keyword>
<dbReference type="RefSeq" id="XP_062735749.1">
    <property type="nucleotide sequence ID" value="XM_062877147.1"/>
</dbReference>
<evidence type="ECO:0000256" key="3">
    <source>
        <dbReference type="ARBA" id="ARBA00022670"/>
    </source>
</evidence>
<comment type="caution">
    <text evidence="12">The sequence shown here is derived from an EMBL/GenBank/DDBJ whole genome shotgun (WGS) entry which is preliminary data.</text>
</comment>
<evidence type="ECO:0000256" key="7">
    <source>
        <dbReference type="ARBA" id="ARBA00022833"/>
    </source>
</evidence>
<evidence type="ECO:0000313" key="12">
    <source>
        <dbReference type="EMBL" id="KAK4646773.1"/>
    </source>
</evidence>
<comment type="function">
    <text evidence="1">Secreted metalloproteinase that allows assimilation of proteinaceous substrates.</text>
</comment>
<proteinExistence type="inferred from homology"/>
<dbReference type="SUPFAM" id="SSF55486">
    <property type="entry name" value="Metalloproteases ('zincins'), catalytic domain"/>
    <property type="match status" value="1"/>
</dbReference>
<feature type="compositionally biased region" description="Basic and acidic residues" evidence="10">
    <location>
        <begin position="15"/>
        <end position="32"/>
    </location>
</feature>
<evidence type="ECO:0000259" key="11">
    <source>
        <dbReference type="Pfam" id="PF05572"/>
    </source>
</evidence>
<feature type="domain" description="Peptidase M43 pregnancy-associated plasma-A" evidence="11">
    <location>
        <begin position="274"/>
        <end position="363"/>
    </location>
</feature>
<dbReference type="InterPro" id="IPR024079">
    <property type="entry name" value="MetalloPept_cat_dom_sf"/>
</dbReference>
<name>A0ABR0FS42_9PEZI</name>
<dbReference type="CDD" id="cd04275">
    <property type="entry name" value="ZnMc_pappalysin_like"/>
    <property type="match status" value="1"/>
</dbReference>
<evidence type="ECO:0000256" key="10">
    <source>
        <dbReference type="SAM" id="MobiDB-lite"/>
    </source>
</evidence>
<accession>A0ABR0FS42</accession>
<dbReference type="PANTHER" id="PTHR47466:SF1">
    <property type="entry name" value="METALLOPROTEASE MEP1 (AFU_ORTHOLOGUE AFUA_1G07730)-RELATED"/>
    <property type="match status" value="1"/>
</dbReference>
<evidence type="ECO:0000256" key="4">
    <source>
        <dbReference type="ARBA" id="ARBA00022723"/>
    </source>
</evidence>
<evidence type="ECO:0000256" key="8">
    <source>
        <dbReference type="ARBA" id="ARBA00023049"/>
    </source>
</evidence>
<dbReference type="PANTHER" id="PTHR47466">
    <property type="match status" value="1"/>
</dbReference>
<keyword evidence="6" id="KW-0378">Hydrolase</keyword>
<keyword evidence="4" id="KW-0479">Metal-binding</keyword>
<evidence type="ECO:0000313" key="13">
    <source>
        <dbReference type="Proteomes" id="UP001322138"/>
    </source>
</evidence>
<evidence type="ECO:0000256" key="1">
    <source>
        <dbReference type="ARBA" id="ARBA00003174"/>
    </source>
</evidence>
<dbReference type="Proteomes" id="UP001322138">
    <property type="component" value="Unassembled WGS sequence"/>
</dbReference>
<evidence type="ECO:0000256" key="6">
    <source>
        <dbReference type="ARBA" id="ARBA00022801"/>
    </source>
</evidence>
<feature type="region of interest" description="Disordered" evidence="10">
    <location>
        <begin position="1"/>
        <end position="43"/>
    </location>
</feature>
<keyword evidence="13" id="KW-1185">Reference proteome</keyword>
<organism evidence="12 13">
    <name type="scientific">Podospora bellae-mahoneyi</name>
    <dbReference type="NCBI Taxonomy" id="2093777"/>
    <lineage>
        <taxon>Eukaryota</taxon>
        <taxon>Fungi</taxon>
        <taxon>Dikarya</taxon>
        <taxon>Ascomycota</taxon>
        <taxon>Pezizomycotina</taxon>
        <taxon>Sordariomycetes</taxon>
        <taxon>Sordariomycetidae</taxon>
        <taxon>Sordariales</taxon>
        <taxon>Podosporaceae</taxon>
        <taxon>Podospora</taxon>
    </lineage>
</organism>
<dbReference type="Pfam" id="PF05572">
    <property type="entry name" value="Peptidase_M43"/>
    <property type="match status" value="1"/>
</dbReference>
<comment type="similarity">
    <text evidence="2">Belongs to the peptidase M43B family.</text>
</comment>
<evidence type="ECO:0000256" key="2">
    <source>
        <dbReference type="ARBA" id="ARBA00008721"/>
    </source>
</evidence>
<gene>
    <name evidence="12" type="ORF">QC761_214170</name>
</gene>
<dbReference type="GeneID" id="87896629"/>
<evidence type="ECO:0000256" key="5">
    <source>
        <dbReference type="ARBA" id="ARBA00022729"/>
    </source>
</evidence>
<keyword evidence="3" id="KW-0645">Protease</keyword>
<protein>
    <recommendedName>
        <fullName evidence="11">Peptidase M43 pregnancy-associated plasma-A domain-containing protein</fullName>
    </recommendedName>
</protein>
<evidence type="ECO:0000256" key="9">
    <source>
        <dbReference type="ARBA" id="ARBA00023157"/>
    </source>
</evidence>
<dbReference type="InterPro" id="IPR008754">
    <property type="entry name" value="Peptidase_M43"/>
</dbReference>